<evidence type="ECO:0000313" key="1">
    <source>
        <dbReference type="EMBL" id="KAH7903256.1"/>
    </source>
</evidence>
<dbReference type="Proteomes" id="UP000790377">
    <property type="component" value="Unassembled WGS sequence"/>
</dbReference>
<evidence type="ECO:0000313" key="2">
    <source>
        <dbReference type="Proteomes" id="UP000790377"/>
    </source>
</evidence>
<protein>
    <submittedName>
        <fullName evidence="1">Uncharacterized protein</fullName>
    </submittedName>
</protein>
<gene>
    <name evidence="1" type="ORF">BJ138DRAFT_1195509</name>
</gene>
<reference evidence="1" key="1">
    <citation type="journal article" date="2021" name="New Phytol.">
        <title>Evolutionary innovations through gain and loss of genes in the ectomycorrhizal Boletales.</title>
        <authorList>
            <person name="Wu G."/>
            <person name="Miyauchi S."/>
            <person name="Morin E."/>
            <person name="Kuo A."/>
            <person name="Drula E."/>
            <person name="Varga T."/>
            <person name="Kohler A."/>
            <person name="Feng B."/>
            <person name="Cao Y."/>
            <person name="Lipzen A."/>
            <person name="Daum C."/>
            <person name="Hundley H."/>
            <person name="Pangilinan J."/>
            <person name="Johnson J."/>
            <person name="Barry K."/>
            <person name="LaButti K."/>
            <person name="Ng V."/>
            <person name="Ahrendt S."/>
            <person name="Min B."/>
            <person name="Choi I.G."/>
            <person name="Park H."/>
            <person name="Plett J.M."/>
            <person name="Magnuson J."/>
            <person name="Spatafora J.W."/>
            <person name="Nagy L.G."/>
            <person name="Henrissat B."/>
            <person name="Grigoriev I.V."/>
            <person name="Yang Z.L."/>
            <person name="Xu J."/>
            <person name="Martin F.M."/>
        </authorList>
    </citation>
    <scope>NUCLEOTIDE SEQUENCE</scope>
    <source>
        <strain evidence="1">ATCC 28755</strain>
    </source>
</reference>
<keyword evidence="2" id="KW-1185">Reference proteome</keyword>
<accession>A0ACB7ZQR6</accession>
<name>A0ACB7ZQR6_9AGAM</name>
<sequence length="458" mass="49358">MKLLGPVRSTATTPLECVRNTCRSSVRGVSGGTATDPLHGLLIRSASPRADTQRILAHTPSDTYTIQRLRPPTQTPPNAYALQHVHHPPRTYANTHIRQHAHTPKATAPNQRLQLGVKVLRLASKPPPGVQASTWRQCAHLVSKPPPGVQASAWRQSPPPGVQAFHLASKPPPGVKGAAFSISANVNAPTRRHIDASPSHQRINASPLHQRLASTTNAPPYINASPPPPPAPLTHAPQASVNWAGSGVGRPTRTRETASMARGVAWLVEYRYSNVRRACYSYWAGRGCRYSYWVPLQSLGTAAATGHWVPLQSLGTAAVTGYRCSHWVPLQPLGTTAATGYRCSQVAAATGHRCSHWAPLQPLGTAAATGHHCSSVRRASGRYATDPPHSPPIRSVYRGRHAAYTEGDTQRISRATRSVYRGRHAACIPAHHPTPSHTPSNTNTLNTYANTPTRTHAK</sequence>
<comment type="caution">
    <text evidence="1">The sequence shown here is derived from an EMBL/GenBank/DDBJ whole genome shotgun (WGS) entry which is preliminary data.</text>
</comment>
<organism evidence="1 2">
    <name type="scientific">Hygrophoropsis aurantiaca</name>
    <dbReference type="NCBI Taxonomy" id="72124"/>
    <lineage>
        <taxon>Eukaryota</taxon>
        <taxon>Fungi</taxon>
        <taxon>Dikarya</taxon>
        <taxon>Basidiomycota</taxon>
        <taxon>Agaricomycotina</taxon>
        <taxon>Agaricomycetes</taxon>
        <taxon>Agaricomycetidae</taxon>
        <taxon>Boletales</taxon>
        <taxon>Coniophorineae</taxon>
        <taxon>Hygrophoropsidaceae</taxon>
        <taxon>Hygrophoropsis</taxon>
    </lineage>
</organism>
<dbReference type="EMBL" id="MU269092">
    <property type="protein sequence ID" value="KAH7903256.1"/>
    <property type="molecule type" value="Genomic_DNA"/>
</dbReference>
<proteinExistence type="predicted"/>